<gene>
    <name evidence="1" type="ORF">KC717_02715</name>
</gene>
<dbReference type="AlphaFoldDB" id="A0A955L7Q4"/>
<dbReference type="Proteomes" id="UP000754563">
    <property type="component" value="Unassembled WGS sequence"/>
</dbReference>
<reference evidence="1" key="1">
    <citation type="submission" date="2020-04" db="EMBL/GenBank/DDBJ databases">
        <authorList>
            <person name="Zhang T."/>
        </authorList>
    </citation>
    <scope>NUCLEOTIDE SEQUENCE</scope>
    <source>
        <strain evidence="1">HKST-UBA11</strain>
    </source>
</reference>
<dbReference type="EMBL" id="JAGQLH010000025">
    <property type="protein sequence ID" value="MCA9385535.1"/>
    <property type="molecule type" value="Genomic_DNA"/>
</dbReference>
<sequence length="232" mass="25996">MTGPELDFANHQRVLTPRIEYLANGGTLGESRIHLHPNGGFNVLKEEVVRISESTNKKRQLFYALLLSTSGGSPYITRTGRIAFLSFTDLSPESKPEIELKNPRGIVLIENTGSVLENPSGKKNHYLTILGRTMGNHIFELDAHRFVNSAEDISQNQLPFITPGGLVNSPELGFLINTIDNDPNINDPKRILQECSFKEDNWRAIVTPQERLKLRKKSMAFATMVHSIVQAF</sequence>
<organism evidence="1 2">
    <name type="scientific">Candidatus Dojkabacteria bacterium</name>
    <dbReference type="NCBI Taxonomy" id="2099670"/>
    <lineage>
        <taxon>Bacteria</taxon>
        <taxon>Candidatus Dojkabacteria</taxon>
    </lineage>
</organism>
<name>A0A955L7Q4_9BACT</name>
<evidence type="ECO:0000313" key="2">
    <source>
        <dbReference type="Proteomes" id="UP000754563"/>
    </source>
</evidence>
<reference evidence="1" key="2">
    <citation type="journal article" date="2021" name="Microbiome">
        <title>Successional dynamics and alternative stable states in a saline activated sludge microbial community over 9 years.</title>
        <authorList>
            <person name="Wang Y."/>
            <person name="Ye J."/>
            <person name="Ju F."/>
            <person name="Liu L."/>
            <person name="Boyd J.A."/>
            <person name="Deng Y."/>
            <person name="Parks D.H."/>
            <person name="Jiang X."/>
            <person name="Yin X."/>
            <person name="Woodcroft B.J."/>
            <person name="Tyson G.W."/>
            <person name="Hugenholtz P."/>
            <person name="Polz M.F."/>
            <person name="Zhang T."/>
        </authorList>
    </citation>
    <scope>NUCLEOTIDE SEQUENCE</scope>
    <source>
        <strain evidence="1">HKST-UBA11</strain>
    </source>
</reference>
<proteinExistence type="predicted"/>
<evidence type="ECO:0000313" key="1">
    <source>
        <dbReference type="EMBL" id="MCA9385535.1"/>
    </source>
</evidence>
<comment type="caution">
    <text evidence="1">The sequence shown here is derived from an EMBL/GenBank/DDBJ whole genome shotgun (WGS) entry which is preliminary data.</text>
</comment>
<protein>
    <submittedName>
        <fullName evidence="1">Uncharacterized protein</fullName>
    </submittedName>
</protein>
<accession>A0A955L7Q4</accession>